<evidence type="ECO:0000313" key="7">
    <source>
        <dbReference type="EMBL" id="MBB4265152.1"/>
    </source>
</evidence>
<evidence type="ECO:0000256" key="2">
    <source>
        <dbReference type="ARBA" id="ARBA00005695"/>
    </source>
</evidence>
<comment type="similarity">
    <text evidence="2">Belongs to the bacterial solute-binding protein 5 family.</text>
</comment>
<dbReference type="AlphaFoldDB" id="A0A7W6RB84"/>
<dbReference type="PANTHER" id="PTHR30290">
    <property type="entry name" value="PERIPLASMIC BINDING COMPONENT OF ABC TRANSPORTER"/>
    <property type="match status" value="1"/>
</dbReference>
<feature type="chain" id="PRO_5030568292" evidence="5">
    <location>
        <begin position="34"/>
        <end position="533"/>
    </location>
</feature>
<gene>
    <name evidence="7" type="ORF">GGD89_000767</name>
</gene>
<evidence type="ECO:0000259" key="6">
    <source>
        <dbReference type="Pfam" id="PF00496"/>
    </source>
</evidence>
<dbReference type="InterPro" id="IPR039424">
    <property type="entry name" value="SBP_5"/>
</dbReference>
<accession>A0A7W6RB84</accession>
<keyword evidence="4 5" id="KW-0732">Signal</keyword>
<feature type="signal peptide" evidence="5">
    <location>
        <begin position="1"/>
        <end position="33"/>
    </location>
</feature>
<sequence>MPASRSGSTLAAAGVLAAALGAALGAAAAPASAETFRWAFQGDFQALEPYVLNETHTLGVLGNIFEGLVRRDRDLGIEPALAESWEILDDTTWRFHLRQGVVFHNGNPFTADDVVFSLARAAAEGSDMSSRVAAVAEVRKVDDYTVDIVTTSPYPVLSADLTDLFIVDQEWCEEHDAVAPANVKAGEENYATRHANGTGPFMVTERQPDVRTVFVPNPEWWDEATHTVTEAIYTPITSDATRVAALLSGEMDLVYPVPLQDAPRVEAAPGVEMLAGPETRTVFLGMDQDRDVMLEGSVTDANPFQDIRVREAFFRAIDIEAIRKKIMRGNSYPAALLIGPQIAGFDESLNERPAFDLERAKTLMAEAGYPDGFETGMDCPNNRYVNDEAICQAVAGMLAKIGVKVNLLAQPKSKFFPKVLAYETSFYMLGWTPSSLDAHNPLRDLMACRTDDQGKFNLGNYCNPRVDELTQAIQSEIDADARQAMISEAYRLVKDDWGYIPLHQQPLSWGKKESVDLHQRADNQFELRYVTVN</sequence>
<dbReference type="SUPFAM" id="SSF53850">
    <property type="entry name" value="Periplasmic binding protein-like II"/>
    <property type="match status" value="1"/>
</dbReference>
<dbReference type="Gene3D" id="3.10.105.10">
    <property type="entry name" value="Dipeptide-binding Protein, Domain 3"/>
    <property type="match status" value="1"/>
</dbReference>
<dbReference type="GO" id="GO:1904680">
    <property type="term" value="F:peptide transmembrane transporter activity"/>
    <property type="evidence" value="ECO:0007669"/>
    <property type="project" value="TreeGrafter"/>
</dbReference>
<dbReference type="InterPro" id="IPR030678">
    <property type="entry name" value="Peptide/Ni-bd"/>
</dbReference>
<reference evidence="7 8" key="1">
    <citation type="submission" date="2020-08" db="EMBL/GenBank/DDBJ databases">
        <title>Genome sequencing of Purple Non-Sulfur Bacteria from various extreme environments.</title>
        <authorList>
            <person name="Mayer M."/>
        </authorList>
    </citation>
    <scope>NUCLEOTIDE SEQUENCE [LARGE SCALE GENOMIC DNA]</scope>
    <source>
        <strain evidence="7 8">JA131</strain>
    </source>
</reference>
<dbReference type="PIRSF" id="PIRSF002741">
    <property type="entry name" value="MppA"/>
    <property type="match status" value="1"/>
</dbReference>
<dbReference type="EMBL" id="JACIGK010000004">
    <property type="protein sequence ID" value="MBB4265152.1"/>
    <property type="molecule type" value="Genomic_DNA"/>
</dbReference>
<dbReference type="Pfam" id="PF00496">
    <property type="entry name" value="SBP_bac_5"/>
    <property type="match status" value="1"/>
</dbReference>
<name>A0A7W6RB84_9PROT</name>
<dbReference type="PANTHER" id="PTHR30290:SF9">
    <property type="entry name" value="OLIGOPEPTIDE-BINDING PROTEIN APPA"/>
    <property type="match status" value="1"/>
</dbReference>
<dbReference type="Gene3D" id="3.40.190.10">
    <property type="entry name" value="Periplasmic binding protein-like II"/>
    <property type="match status" value="1"/>
</dbReference>
<protein>
    <submittedName>
        <fullName evidence="7">Peptide/nickel transport system substrate-binding protein</fullName>
    </submittedName>
</protein>
<organism evidence="7 8">
    <name type="scientific">Roseospira visakhapatnamensis</name>
    <dbReference type="NCBI Taxonomy" id="390880"/>
    <lineage>
        <taxon>Bacteria</taxon>
        <taxon>Pseudomonadati</taxon>
        <taxon>Pseudomonadota</taxon>
        <taxon>Alphaproteobacteria</taxon>
        <taxon>Rhodospirillales</taxon>
        <taxon>Rhodospirillaceae</taxon>
        <taxon>Roseospira</taxon>
    </lineage>
</organism>
<evidence type="ECO:0000256" key="5">
    <source>
        <dbReference type="SAM" id="SignalP"/>
    </source>
</evidence>
<dbReference type="Gene3D" id="3.90.76.10">
    <property type="entry name" value="Dipeptide-binding Protein, Domain 1"/>
    <property type="match status" value="1"/>
</dbReference>
<dbReference type="InterPro" id="IPR000914">
    <property type="entry name" value="SBP_5_dom"/>
</dbReference>
<dbReference type="CDD" id="cd08498">
    <property type="entry name" value="PBP2_NikA_DppA_OppA_like_2"/>
    <property type="match status" value="1"/>
</dbReference>
<evidence type="ECO:0000256" key="3">
    <source>
        <dbReference type="ARBA" id="ARBA00022448"/>
    </source>
</evidence>
<keyword evidence="8" id="KW-1185">Reference proteome</keyword>
<keyword evidence="3" id="KW-0813">Transport</keyword>
<feature type="domain" description="Solute-binding protein family 5" evidence="6">
    <location>
        <begin position="77"/>
        <end position="448"/>
    </location>
</feature>
<dbReference type="Proteomes" id="UP000554286">
    <property type="component" value="Unassembled WGS sequence"/>
</dbReference>
<dbReference type="GO" id="GO:0043190">
    <property type="term" value="C:ATP-binding cassette (ABC) transporter complex"/>
    <property type="evidence" value="ECO:0007669"/>
    <property type="project" value="InterPro"/>
</dbReference>
<comment type="subcellular location">
    <subcellularLocation>
        <location evidence="1">Periplasm</location>
    </subcellularLocation>
</comment>
<dbReference type="GO" id="GO:0015833">
    <property type="term" value="P:peptide transport"/>
    <property type="evidence" value="ECO:0007669"/>
    <property type="project" value="TreeGrafter"/>
</dbReference>
<comment type="caution">
    <text evidence="7">The sequence shown here is derived from an EMBL/GenBank/DDBJ whole genome shotgun (WGS) entry which is preliminary data.</text>
</comment>
<proteinExistence type="inferred from homology"/>
<dbReference type="RefSeq" id="WP_184042781.1">
    <property type="nucleotide sequence ID" value="NZ_JACIGK010000004.1"/>
</dbReference>
<dbReference type="GO" id="GO:0030288">
    <property type="term" value="C:outer membrane-bounded periplasmic space"/>
    <property type="evidence" value="ECO:0007669"/>
    <property type="project" value="UniProtKB-ARBA"/>
</dbReference>
<evidence type="ECO:0000256" key="1">
    <source>
        <dbReference type="ARBA" id="ARBA00004418"/>
    </source>
</evidence>
<evidence type="ECO:0000256" key="4">
    <source>
        <dbReference type="ARBA" id="ARBA00022729"/>
    </source>
</evidence>
<evidence type="ECO:0000313" key="8">
    <source>
        <dbReference type="Proteomes" id="UP000554286"/>
    </source>
</evidence>